<comment type="similarity">
    <text evidence="4 12 13">Belongs to the HisA/HisF family.</text>
</comment>
<keyword evidence="16" id="KW-1185">Reference proteome</keyword>
<reference evidence="15 16" key="1">
    <citation type="submission" date="2020-07" db="EMBL/GenBank/DDBJ databases">
        <title>Thermoactinomyces phylogeny.</title>
        <authorList>
            <person name="Dunlap C."/>
        </authorList>
    </citation>
    <scope>NUCLEOTIDE SEQUENCE [LARGE SCALE GENOMIC DNA]</scope>
    <source>
        <strain evidence="15 16">AMNI-1</strain>
    </source>
</reference>
<keyword evidence="9 12" id="KW-0368">Histidine biosynthesis</keyword>
<dbReference type="Pfam" id="PF00977">
    <property type="entry name" value="His_biosynth"/>
    <property type="match status" value="1"/>
</dbReference>
<dbReference type="InterPro" id="IPR013785">
    <property type="entry name" value="Aldolase_TIM"/>
</dbReference>
<protein>
    <recommendedName>
        <fullName evidence="6 12">1-(5-phosphoribosyl)-5-[(5-phosphoribosylamino)methylideneamino] imidazole-4-carboxamide isomerase</fullName>
        <ecNumber evidence="5 12">5.3.1.16</ecNumber>
    </recommendedName>
    <alternativeName>
        <fullName evidence="11 12">Phosphoribosylformimino-5-aminoimidazole carboxamide ribotide isomerase</fullName>
    </alternativeName>
</protein>
<accession>A0A7W2AT07</accession>
<evidence type="ECO:0000256" key="6">
    <source>
        <dbReference type="ARBA" id="ARBA00018464"/>
    </source>
</evidence>
<dbReference type="HAMAP" id="MF_01014">
    <property type="entry name" value="HisA"/>
    <property type="match status" value="1"/>
</dbReference>
<dbReference type="Gene3D" id="3.20.20.70">
    <property type="entry name" value="Aldolase class I"/>
    <property type="match status" value="1"/>
</dbReference>
<dbReference type="GO" id="GO:0000105">
    <property type="term" value="P:L-histidine biosynthetic process"/>
    <property type="evidence" value="ECO:0007669"/>
    <property type="project" value="UniProtKB-UniRule"/>
</dbReference>
<dbReference type="EMBL" id="JACEOL010000043">
    <property type="protein sequence ID" value="MBA4603230.1"/>
    <property type="molecule type" value="Genomic_DNA"/>
</dbReference>
<dbReference type="CDD" id="cd04732">
    <property type="entry name" value="HisA"/>
    <property type="match status" value="1"/>
</dbReference>
<evidence type="ECO:0000256" key="1">
    <source>
        <dbReference type="ARBA" id="ARBA00000901"/>
    </source>
</evidence>
<dbReference type="AlphaFoldDB" id="A0A7W2AT07"/>
<evidence type="ECO:0000256" key="9">
    <source>
        <dbReference type="ARBA" id="ARBA00023102"/>
    </source>
</evidence>
<dbReference type="NCBIfam" id="TIGR00007">
    <property type="entry name" value="1-(5-phosphoribosyl)-5-[(5-phosphoribosylamino)methylideneamino]imidazole-4-carboxamide isomerase"/>
    <property type="match status" value="1"/>
</dbReference>
<dbReference type="PANTHER" id="PTHR43090:SF2">
    <property type="entry name" value="1-(5-PHOSPHORIBOSYL)-5-[(5-PHOSPHORIBOSYLAMINO)METHYLIDENEAMINO] IMIDAZOLE-4-CARBOXAMIDE ISOMERASE"/>
    <property type="match status" value="1"/>
</dbReference>
<evidence type="ECO:0000256" key="4">
    <source>
        <dbReference type="ARBA" id="ARBA00009667"/>
    </source>
</evidence>
<dbReference type="InterPro" id="IPR044524">
    <property type="entry name" value="Isoase_HisA-like"/>
</dbReference>
<comment type="subcellular location">
    <subcellularLocation>
        <location evidence="2 12 14">Cytoplasm</location>
    </subcellularLocation>
</comment>
<dbReference type="UniPathway" id="UPA00031">
    <property type="reaction ID" value="UER00009"/>
</dbReference>
<feature type="active site" description="Proton acceptor" evidence="12">
    <location>
        <position position="11"/>
    </location>
</feature>
<comment type="caution">
    <text evidence="15">The sequence shown here is derived from an EMBL/GenBank/DDBJ whole genome shotgun (WGS) entry which is preliminary data.</text>
</comment>
<evidence type="ECO:0000256" key="14">
    <source>
        <dbReference type="RuleBase" id="RU003658"/>
    </source>
</evidence>
<feature type="active site" description="Proton donor" evidence="12">
    <location>
        <position position="132"/>
    </location>
</feature>
<dbReference type="Proteomes" id="UP000538292">
    <property type="component" value="Unassembled WGS sequence"/>
</dbReference>
<proteinExistence type="inferred from homology"/>
<keyword evidence="10 12" id="KW-0413">Isomerase</keyword>
<keyword evidence="7 12" id="KW-0963">Cytoplasm</keyword>
<comment type="pathway">
    <text evidence="3 12 14">Amino-acid biosynthesis; L-histidine biosynthesis; L-histidine from 5-phospho-alpha-D-ribose 1-diphosphate: step 4/9.</text>
</comment>
<dbReference type="InterPro" id="IPR023016">
    <property type="entry name" value="HisA/PriA"/>
</dbReference>
<dbReference type="GO" id="GO:0003949">
    <property type="term" value="F:1-(5-phosphoribosyl)-5-[(5-phosphoribosylamino)methylideneamino]imidazole-4-carboxamide isomerase activity"/>
    <property type="evidence" value="ECO:0007669"/>
    <property type="project" value="UniProtKB-UniRule"/>
</dbReference>
<dbReference type="EC" id="5.3.1.16" evidence="5 12"/>
<dbReference type="GO" id="GO:0000162">
    <property type="term" value="P:L-tryptophan biosynthetic process"/>
    <property type="evidence" value="ECO:0007669"/>
    <property type="project" value="TreeGrafter"/>
</dbReference>
<sequence length="247" mass="26767">MMSFIIYPAIDVRGGKCVRLKQGDYGKETVYSEDPLQVVQEFVIQGAEWIHIVDLDAARSGGMENFPLIRKMAETASVPVQVGGGVRNMDRLERLLHVGVRRVVIGSAAIDDPGFVKEALARYPGQVAIGLDGRDGWVATHGWLKTSKVKVTELAQRMSEWGAEIFIFTDISRDGMLTGPNIDEVRKLAQACGKTVIASGGVHTEKDLKILAGYQHEGIQGAIVGKAIYAGTVHLPSAIKVTKEAGR</sequence>
<evidence type="ECO:0000256" key="10">
    <source>
        <dbReference type="ARBA" id="ARBA00023235"/>
    </source>
</evidence>
<evidence type="ECO:0000256" key="11">
    <source>
        <dbReference type="ARBA" id="ARBA00030547"/>
    </source>
</evidence>
<dbReference type="InterPro" id="IPR006062">
    <property type="entry name" value="His_biosynth"/>
</dbReference>
<dbReference type="SUPFAM" id="SSF51366">
    <property type="entry name" value="Ribulose-phoshate binding barrel"/>
    <property type="match status" value="1"/>
</dbReference>
<keyword evidence="8 12" id="KW-0028">Amino-acid biosynthesis</keyword>
<organism evidence="15 16">
    <name type="scientific">Thermoactinomyces mirandus</name>
    <dbReference type="NCBI Taxonomy" id="2756294"/>
    <lineage>
        <taxon>Bacteria</taxon>
        <taxon>Bacillati</taxon>
        <taxon>Bacillota</taxon>
        <taxon>Bacilli</taxon>
        <taxon>Bacillales</taxon>
        <taxon>Thermoactinomycetaceae</taxon>
        <taxon>Thermoactinomyces</taxon>
    </lineage>
</organism>
<evidence type="ECO:0000256" key="13">
    <source>
        <dbReference type="RuleBase" id="RU003657"/>
    </source>
</evidence>
<evidence type="ECO:0000313" key="15">
    <source>
        <dbReference type="EMBL" id="MBA4603230.1"/>
    </source>
</evidence>
<evidence type="ECO:0000256" key="5">
    <source>
        <dbReference type="ARBA" id="ARBA00012550"/>
    </source>
</evidence>
<evidence type="ECO:0000256" key="12">
    <source>
        <dbReference type="HAMAP-Rule" id="MF_01014"/>
    </source>
</evidence>
<evidence type="ECO:0000256" key="7">
    <source>
        <dbReference type="ARBA" id="ARBA00022490"/>
    </source>
</evidence>
<gene>
    <name evidence="12 15" type="primary">hisA</name>
    <name evidence="15" type="ORF">H2C83_13055</name>
</gene>
<name>A0A7W2AT07_9BACL</name>
<evidence type="ECO:0000256" key="8">
    <source>
        <dbReference type="ARBA" id="ARBA00022605"/>
    </source>
</evidence>
<comment type="catalytic activity">
    <reaction evidence="1 12 14">
        <text>1-(5-phospho-beta-D-ribosyl)-5-[(5-phospho-beta-D-ribosylamino)methylideneamino]imidazole-4-carboxamide = 5-[(5-phospho-1-deoxy-D-ribulos-1-ylimino)methylamino]-1-(5-phospho-beta-D-ribosyl)imidazole-4-carboxamide</text>
        <dbReference type="Rhea" id="RHEA:15469"/>
        <dbReference type="ChEBI" id="CHEBI:58435"/>
        <dbReference type="ChEBI" id="CHEBI:58525"/>
        <dbReference type="EC" id="5.3.1.16"/>
    </reaction>
</comment>
<evidence type="ECO:0000256" key="2">
    <source>
        <dbReference type="ARBA" id="ARBA00004496"/>
    </source>
</evidence>
<dbReference type="InterPro" id="IPR011060">
    <property type="entry name" value="RibuloseP-bd_barrel"/>
</dbReference>
<dbReference type="InterPro" id="IPR006063">
    <property type="entry name" value="HisA_bact_arch"/>
</dbReference>
<dbReference type="PANTHER" id="PTHR43090">
    <property type="entry name" value="1-(5-PHOSPHORIBOSYL)-5-[(5-PHOSPHORIBOSYLAMINO)METHYLIDENEAMINO] IMIDAZOLE-4-CARBOXAMIDE ISOMERASE"/>
    <property type="match status" value="1"/>
</dbReference>
<evidence type="ECO:0000256" key="3">
    <source>
        <dbReference type="ARBA" id="ARBA00005133"/>
    </source>
</evidence>
<dbReference type="FunFam" id="3.20.20.70:FF:000009">
    <property type="entry name" value="1-(5-phosphoribosyl)-5-[(5-phosphoribosylamino)methylideneamino] imidazole-4-carboxamide isomerase"/>
    <property type="match status" value="1"/>
</dbReference>
<dbReference type="GO" id="GO:0005737">
    <property type="term" value="C:cytoplasm"/>
    <property type="evidence" value="ECO:0007669"/>
    <property type="project" value="UniProtKB-SubCell"/>
</dbReference>
<evidence type="ECO:0000313" key="16">
    <source>
        <dbReference type="Proteomes" id="UP000538292"/>
    </source>
</evidence>